<dbReference type="Proteomes" id="UP001291926">
    <property type="component" value="Unassembled WGS sequence"/>
</dbReference>
<evidence type="ECO:0000256" key="3">
    <source>
        <dbReference type="ARBA" id="ARBA00022692"/>
    </source>
</evidence>
<dbReference type="Pfam" id="PF03219">
    <property type="entry name" value="TLC"/>
    <property type="match status" value="2"/>
</dbReference>
<comment type="subcellular location">
    <subcellularLocation>
        <location evidence="1">Membrane</location>
        <topology evidence="1">Multi-pass membrane protein</topology>
    </subcellularLocation>
    <subcellularLocation>
        <location evidence="8">Plastid</location>
        <location evidence="8">Chloroplast membrane</location>
        <topology evidence="8">Multi-pass membrane protein</topology>
    </subcellularLocation>
</comment>
<keyword evidence="3 8" id="KW-0812">Transmembrane</keyword>
<dbReference type="PANTHER" id="PTHR31187:SF13">
    <property type="entry name" value="ADP,ATP CARRIER PROTEIN 1, CHLOROPLASTIC"/>
    <property type="match status" value="1"/>
</dbReference>
<comment type="similarity">
    <text evidence="8">Belongs to the ADP/ATP translocase tlc family.</text>
</comment>
<feature type="region of interest" description="Disordered" evidence="9">
    <location>
        <begin position="570"/>
        <end position="603"/>
    </location>
</feature>
<keyword evidence="4 8" id="KW-0547">Nucleotide-binding</keyword>
<feature type="transmembrane region" description="Helical" evidence="8">
    <location>
        <begin position="442"/>
        <end position="463"/>
    </location>
</feature>
<evidence type="ECO:0000256" key="7">
    <source>
        <dbReference type="ARBA" id="ARBA00023136"/>
    </source>
</evidence>
<evidence type="ECO:0000256" key="4">
    <source>
        <dbReference type="ARBA" id="ARBA00022741"/>
    </source>
</evidence>
<keyword evidence="8" id="KW-0934">Plastid</keyword>
<evidence type="ECO:0000256" key="8">
    <source>
        <dbReference type="RuleBase" id="RU363121"/>
    </source>
</evidence>
<feature type="transmembrane region" description="Helical" evidence="8">
    <location>
        <begin position="265"/>
        <end position="284"/>
    </location>
</feature>
<name>A0ABR0CZD8_9LAMI</name>
<dbReference type="EMBL" id="JAYDYQ010002685">
    <property type="protein sequence ID" value="KAK4481901.1"/>
    <property type="molecule type" value="Genomic_DNA"/>
</dbReference>
<reference evidence="10 11" key="1">
    <citation type="journal article" date="2023" name="bioRxiv">
        <title>Genome report: Whole genome sequence and annotation of Penstemon davidsonii.</title>
        <authorList>
            <person name="Ostevik K.L."/>
            <person name="Alabady M."/>
            <person name="Zhang M."/>
            <person name="Rausher M.D."/>
        </authorList>
    </citation>
    <scope>NUCLEOTIDE SEQUENCE [LARGE SCALE GENOMIC DNA]</scope>
    <source>
        <strain evidence="10">DNT005</strain>
        <tissue evidence="10">Whole leaf</tissue>
    </source>
</reference>
<feature type="transmembrane region" description="Helical" evidence="8">
    <location>
        <begin position="175"/>
        <end position="195"/>
    </location>
</feature>
<evidence type="ECO:0000256" key="5">
    <source>
        <dbReference type="ARBA" id="ARBA00022840"/>
    </source>
</evidence>
<dbReference type="InterPro" id="IPR004667">
    <property type="entry name" value="ADP_ATP_car_bac_type"/>
</dbReference>
<evidence type="ECO:0000256" key="9">
    <source>
        <dbReference type="SAM" id="MobiDB-lite"/>
    </source>
</evidence>
<keyword evidence="7 8" id="KW-0472">Membrane</keyword>
<keyword evidence="2 8" id="KW-0813">Transport</keyword>
<evidence type="ECO:0000313" key="11">
    <source>
        <dbReference type="Proteomes" id="UP001291926"/>
    </source>
</evidence>
<evidence type="ECO:0000256" key="2">
    <source>
        <dbReference type="ARBA" id="ARBA00022448"/>
    </source>
</evidence>
<evidence type="ECO:0000256" key="1">
    <source>
        <dbReference type="ARBA" id="ARBA00004141"/>
    </source>
</evidence>
<dbReference type="PANTHER" id="PTHR31187">
    <property type="match status" value="1"/>
</dbReference>
<evidence type="ECO:0000256" key="6">
    <source>
        <dbReference type="ARBA" id="ARBA00022989"/>
    </source>
</evidence>
<feature type="transmembrane region" description="Helical" evidence="8">
    <location>
        <begin position="108"/>
        <end position="125"/>
    </location>
</feature>
<keyword evidence="6 8" id="KW-1133">Transmembrane helix</keyword>
<protein>
    <recommendedName>
        <fullName evidence="8">ADP,ATP carrier protein</fullName>
    </recommendedName>
</protein>
<feature type="transmembrane region" description="Helical" evidence="8">
    <location>
        <begin position="386"/>
        <end position="404"/>
    </location>
</feature>
<keyword evidence="8" id="KW-0150">Chloroplast</keyword>
<feature type="compositionally biased region" description="Polar residues" evidence="9">
    <location>
        <begin position="592"/>
        <end position="603"/>
    </location>
</feature>
<gene>
    <name evidence="10" type="ORF">RD792_012813</name>
</gene>
<sequence>MQAVLQSKGLLSLHSDPKTRAFIQQPSQGLRYRFSPTTTNPLLKSTKVNGSSLSPNGFSKFQDYVSKPQLVSRKNRNHLICRAEAAASYGDEEPPKFMGIETVTLKKIIPLGLMFFCILFNYTILRDTKDVLVVTAKGSSAEIIPFLKTWVNLPMAIGFMILYTQLSNVLSKQALFYTVILPFIAFFGAFGFVLYPLSNYFHPTALADKLLNSLGPRFLGPLAILRIWSFCLFYVMAELWGSVVVSVLFWGFANQITTVEEAKKFYPLFGLGANVALIFSGRTVKYFSQMRQNLGPGVDGWAISLKSNDEYCGAYGDYNLFSLLEKPKMGTMESLKFLVSSRYIRDLATLVVAYGISINLVEVTWKSKLKAQFPTPNEYSSFMGDFSTATGIATFTMMLLSQWIFNKYGWGVAAKITPTVLLLTGVGFFSLILFCGPLAPALASFGMTPLLAAVYVGALQNIFSKSAKYSLFDPCKEMAYIPLDEDTKVKGKAAIDVVCNPLGKSGGALIQQFMILTFGSLANSTPYLGGILLVIVLAWLGAAKSLDGQFTALRQEEELEKEMERATVKIPILSSNENDNGLFSELNPTGEGDSSSTSSPRNV</sequence>
<feature type="transmembrane region" description="Helical" evidence="8">
    <location>
        <begin position="527"/>
        <end position="546"/>
    </location>
</feature>
<evidence type="ECO:0000313" key="10">
    <source>
        <dbReference type="EMBL" id="KAK4481901.1"/>
    </source>
</evidence>
<feature type="transmembrane region" description="Helical" evidence="8">
    <location>
        <begin position="227"/>
        <end position="253"/>
    </location>
</feature>
<keyword evidence="11" id="KW-1185">Reference proteome</keyword>
<feature type="transmembrane region" description="Helical" evidence="8">
    <location>
        <begin position="416"/>
        <end position="435"/>
    </location>
</feature>
<feature type="transmembrane region" description="Helical" evidence="8">
    <location>
        <begin position="145"/>
        <end position="163"/>
    </location>
</feature>
<keyword evidence="5 8" id="KW-0067">ATP-binding</keyword>
<comment type="caution">
    <text evidence="10">The sequence shown here is derived from an EMBL/GenBank/DDBJ whole genome shotgun (WGS) entry which is preliminary data.</text>
</comment>
<proteinExistence type="inferred from homology"/>
<accession>A0ABR0CZD8</accession>
<organism evidence="10 11">
    <name type="scientific">Penstemon davidsonii</name>
    <dbReference type="NCBI Taxonomy" id="160366"/>
    <lineage>
        <taxon>Eukaryota</taxon>
        <taxon>Viridiplantae</taxon>
        <taxon>Streptophyta</taxon>
        <taxon>Embryophyta</taxon>
        <taxon>Tracheophyta</taxon>
        <taxon>Spermatophyta</taxon>
        <taxon>Magnoliopsida</taxon>
        <taxon>eudicotyledons</taxon>
        <taxon>Gunneridae</taxon>
        <taxon>Pentapetalae</taxon>
        <taxon>asterids</taxon>
        <taxon>lamiids</taxon>
        <taxon>Lamiales</taxon>
        <taxon>Plantaginaceae</taxon>
        <taxon>Cheloneae</taxon>
        <taxon>Penstemon</taxon>
    </lineage>
</organism>